<gene>
    <name evidence="2" type="ORF">PR001_g15949</name>
</gene>
<sequence>MATLLSEYGVDRLAERTFSTVSVLRRVLNRYRRVCHQLDASPSQSQQDALKAQDQLHAAKLSYEFDRAHWESERQQSADAATYTAERYQDDVKELVHEHNANKRVSRRRSPNYARSSKTLKRISASWIVGHENLISMSPIS</sequence>
<accession>A0A6A3L0E1</accession>
<reference evidence="2 3" key="1">
    <citation type="submission" date="2018-09" db="EMBL/GenBank/DDBJ databases">
        <title>Genomic investigation of the strawberry pathogen Phytophthora fragariae indicates pathogenicity is determined by transcriptional variation in three key races.</title>
        <authorList>
            <person name="Adams T.M."/>
            <person name="Armitage A.D."/>
            <person name="Sobczyk M.K."/>
            <person name="Bates H.J."/>
            <person name="Dunwell J.M."/>
            <person name="Nellist C.F."/>
            <person name="Harrison R.J."/>
        </authorList>
    </citation>
    <scope>NUCLEOTIDE SEQUENCE [LARGE SCALE GENOMIC DNA]</scope>
    <source>
        <strain evidence="2 3">SCRP249</strain>
    </source>
</reference>
<dbReference type="AlphaFoldDB" id="A0A6A3L0E1"/>
<evidence type="ECO:0000256" key="1">
    <source>
        <dbReference type="SAM" id="MobiDB-lite"/>
    </source>
</evidence>
<comment type="caution">
    <text evidence="2">The sequence shown here is derived from an EMBL/GenBank/DDBJ whole genome shotgun (WGS) entry which is preliminary data.</text>
</comment>
<dbReference type="EMBL" id="QXFV01001229">
    <property type="protein sequence ID" value="KAE9011335.1"/>
    <property type="molecule type" value="Genomic_DNA"/>
</dbReference>
<organism evidence="2 3">
    <name type="scientific">Phytophthora rubi</name>
    <dbReference type="NCBI Taxonomy" id="129364"/>
    <lineage>
        <taxon>Eukaryota</taxon>
        <taxon>Sar</taxon>
        <taxon>Stramenopiles</taxon>
        <taxon>Oomycota</taxon>
        <taxon>Peronosporomycetes</taxon>
        <taxon>Peronosporales</taxon>
        <taxon>Peronosporaceae</taxon>
        <taxon>Phytophthora</taxon>
    </lineage>
</organism>
<evidence type="ECO:0000313" key="2">
    <source>
        <dbReference type="EMBL" id="KAE9011335.1"/>
    </source>
</evidence>
<feature type="region of interest" description="Disordered" evidence="1">
    <location>
        <begin position="98"/>
        <end position="117"/>
    </location>
</feature>
<name>A0A6A3L0E1_9STRA</name>
<protein>
    <submittedName>
        <fullName evidence="2">Uncharacterized protein</fullName>
    </submittedName>
</protein>
<proteinExistence type="predicted"/>
<dbReference type="Proteomes" id="UP000429607">
    <property type="component" value="Unassembled WGS sequence"/>
</dbReference>
<evidence type="ECO:0000313" key="3">
    <source>
        <dbReference type="Proteomes" id="UP000429607"/>
    </source>
</evidence>